<evidence type="ECO:0000256" key="2">
    <source>
        <dbReference type="ARBA" id="ARBA00022448"/>
    </source>
</evidence>
<proteinExistence type="predicted"/>
<evidence type="ECO:0000256" key="7">
    <source>
        <dbReference type="ARBA" id="ARBA00023136"/>
    </source>
</evidence>
<dbReference type="AlphaFoldDB" id="A0A1T4M8Q5"/>
<reference evidence="11" key="1">
    <citation type="submission" date="2017-02" db="EMBL/GenBank/DDBJ databases">
        <authorList>
            <person name="Varghese N."/>
            <person name="Submissions S."/>
        </authorList>
    </citation>
    <scope>NUCLEOTIDE SEQUENCE [LARGE SCALE GENOMIC DNA]</scope>
    <source>
        <strain evidence="11">DSM 16521</strain>
    </source>
</reference>
<dbReference type="Pfam" id="PF12832">
    <property type="entry name" value="MFS_1_like"/>
    <property type="match status" value="1"/>
</dbReference>
<feature type="transmembrane region" description="Helical" evidence="8">
    <location>
        <begin position="70"/>
        <end position="89"/>
    </location>
</feature>
<evidence type="ECO:0000256" key="6">
    <source>
        <dbReference type="ARBA" id="ARBA00022989"/>
    </source>
</evidence>
<evidence type="ECO:0000313" key="10">
    <source>
        <dbReference type="EMBL" id="SJZ63420.1"/>
    </source>
</evidence>
<keyword evidence="4" id="KW-0997">Cell inner membrane</keyword>
<keyword evidence="7 8" id="KW-0472">Membrane</keyword>
<protein>
    <submittedName>
        <fullName evidence="10">MFS transporter, PPP family, 3-phenylpropionic acid transporter</fullName>
    </submittedName>
</protein>
<keyword evidence="5 8" id="KW-0812">Transmembrane</keyword>
<feature type="transmembrane region" description="Helical" evidence="8">
    <location>
        <begin position="325"/>
        <end position="346"/>
    </location>
</feature>
<evidence type="ECO:0000313" key="11">
    <source>
        <dbReference type="Proteomes" id="UP000189933"/>
    </source>
</evidence>
<evidence type="ECO:0000256" key="8">
    <source>
        <dbReference type="SAM" id="Phobius"/>
    </source>
</evidence>
<gene>
    <name evidence="10" type="ORF">SAMN02745885_00484</name>
</gene>
<dbReference type="PANTHER" id="PTHR23522">
    <property type="entry name" value="BLL5896 PROTEIN"/>
    <property type="match status" value="1"/>
</dbReference>
<dbReference type="EMBL" id="FUXM01000003">
    <property type="protein sequence ID" value="SJZ63420.1"/>
    <property type="molecule type" value="Genomic_DNA"/>
</dbReference>
<accession>A0A1T4M8Q5</accession>
<comment type="subcellular location">
    <subcellularLocation>
        <location evidence="1">Cell inner membrane</location>
        <topology evidence="1">Multi-pass membrane protein</topology>
    </subcellularLocation>
</comment>
<name>A0A1T4M8Q5_9FIRM</name>
<dbReference type="PANTHER" id="PTHR23522:SF10">
    <property type="entry name" value="3-PHENYLPROPIONIC ACID TRANSPORTER-RELATED"/>
    <property type="match status" value="1"/>
</dbReference>
<organism evidence="10 11">
    <name type="scientific">Carboxydocella sporoproducens DSM 16521</name>
    <dbReference type="NCBI Taxonomy" id="1121270"/>
    <lineage>
        <taxon>Bacteria</taxon>
        <taxon>Bacillati</taxon>
        <taxon>Bacillota</taxon>
        <taxon>Clostridia</taxon>
        <taxon>Eubacteriales</taxon>
        <taxon>Clostridiales Family XVI. Incertae Sedis</taxon>
        <taxon>Carboxydocella</taxon>
    </lineage>
</organism>
<dbReference type="Proteomes" id="UP000189933">
    <property type="component" value="Unassembled WGS sequence"/>
</dbReference>
<dbReference type="OrthoDB" id="85643at2"/>
<feature type="transmembrane region" description="Helical" evidence="8">
    <location>
        <begin position="95"/>
        <end position="118"/>
    </location>
</feature>
<keyword evidence="11" id="KW-1185">Reference proteome</keyword>
<feature type="transmembrane region" description="Helical" evidence="8">
    <location>
        <begin position="12"/>
        <end position="30"/>
    </location>
</feature>
<feature type="transmembrane region" description="Helical" evidence="8">
    <location>
        <begin position="259"/>
        <end position="278"/>
    </location>
</feature>
<feature type="transmembrane region" description="Helical" evidence="8">
    <location>
        <begin position="36"/>
        <end position="58"/>
    </location>
</feature>
<dbReference type="GO" id="GO:0005886">
    <property type="term" value="C:plasma membrane"/>
    <property type="evidence" value="ECO:0007669"/>
    <property type="project" value="UniProtKB-SubCell"/>
</dbReference>
<evidence type="ECO:0000256" key="1">
    <source>
        <dbReference type="ARBA" id="ARBA00004429"/>
    </source>
</evidence>
<feature type="transmembrane region" description="Helical" evidence="8">
    <location>
        <begin position="130"/>
        <end position="150"/>
    </location>
</feature>
<dbReference type="PROSITE" id="PS50850">
    <property type="entry name" value="MFS"/>
    <property type="match status" value="1"/>
</dbReference>
<keyword evidence="2" id="KW-0813">Transport</keyword>
<feature type="transmembrane region" description="Helical" evidence="8">
    <location>
        <begin position="284"/>
        <end position="304"/>
    </location>
</feature>
<dbReference type="InterPro" id="IPR036259">
    <property type="entry name" value="MFS_trans_sf"/>
</dbReference>
<evidence type="ECO:0000259" key="9">
    <source>
        <dbReference type="PROSITE" id="PS50850"/>
    </source>
</evidence>
<feature type="transmembrane region" description="Helical" evidence="8">
    <location>
        <begin position="352"/>
        <end position="372"/>
    </location>
</feature>
<dbReference type="InterPro" id="IPR020846">
    <property type="entry name" value="MFS_dom"/>
</dbReference>
<dbReference type="GO" id="GO:0015528">
    <property type="term" value="F:lactose:proton symporter activity"/>
    <property type="evidence" value="ECO:0007669"/>
    <property type="project" value="TreeGrafter"/>
</dbReference>
<dbReference type="InterPro" id="IPR026032">
    <property type="entry name" value="HcaT-like"/>
</dbReference>
<dbReference type="PIRSF" id="PIRSF004925">
    <property type="entry name" value="HcaT"/>
    <property type="match status" value="1"/>
</dbReference>
<evidence type="ECO:0000256" key="3">
    <source>
        <dbReference type="ARBA" id="ARBA00022475"/>
    </source>
</evidence>
<keyword evidence="3" id="KW-1003">Cell membrane</keyword>
<feature type="transmembrane region" description="Helical" evidence="8">
    <location>
        <begin position="196"/>
        <end position="216"/>
    </location>
</feature>
<evidence type="ECO:0000256" key="5">
    <source>
        <dbReference type="ARBA" id="ARBA00022692"/>
    </source>
</evidence>
<feature type="transmembrane region" description="Helical" evidence="8">
    <location>
        <begin position="156"/>
        <end position="175"/>
    </location>
</feature>
<keyword evidence="6 8" id="KW-1133">Transmembrane helix</keyword>
<sequence>MQYQSSLNKLYYFLLYAIIALQIPYLPLYFKEAGANGNFIGLISALGPFVGLFMQPFWGIIADKTQRLKFIIQVLLFSSGVFILLVPLYNNKIWWMLTMLLYTMVQTASMPLTDTLMLSDNQRSREFGKYRLWGSLGFAVIVLITSAFLTKSNIKFIFPLSSILFFIVWILSFSLPKTPVVPIKQNISEIFQLIKNPLFILLVVYAFIIQMPFSAYNTFFSIYFSSLGATTTMVGLAWALAASSEIPVFYLFNVLRKSLNLYQILTIAGIIYAVRWFVYAYFPYLWLILLLQLSQGLSFGLFYLSAIQLLNETTSQEVKASAQTIFTAIAWSLGAAAGSYSGGIIYTAFGLFTLFKLSALLAFLSALTWYVFTKR</sequence>
<dbReference type="InterPro" id="IPR024989">
    <property type="entry name" value="MFS_assoc_dom"/>
</dbReference>
<dbReference type="Gene3D" id="1.20.1250.20">
    <property type="entry name" value="MFS general substrate transporter like domains"/>
    <property type="match status" value="2"/>
</dbReference>
<evidence type="ECO:0000256" key="4">
    <source>
        <dbReference type="ARBA" id="ARBA00022519"/>
    </source>
</evidence>
<dbReference type="SUPFAM" id="SSF103473">
    <property type="entry name" value="MFS general substrate transporter"/>
    <property type="match status" value="1"/>
</dbReference>
<feature type="domain" description="Major facilitator superfamily (MFS) profile" evidence="9">
    <location>
        <begin position="198"/>
        <end position="375"/>
    </location>
</feature>
<dbReference type="GO" id="GO:0030395">
    <property type="term" value="F:lactose binding"/>
    <property type="evidence" value="ECO:0007669"/>
    <property type="project" value="TreeGrafter"/>
</dbReference>
<dbReference type="RefSeq" id="WP_078664622.1">
    <property type="nucleotide sequence ID" value="NZ_FUXM01000003.1"/>
</dbReference>
<feature type="transmembrane region" description="Helical" evidence="8">
    <location>
        <begin position="222"/>
        <end position="252"/>
    </location>
</feature>